<evidence type="ECO:0000313" key="1">
    <source>
        <dbReference type="EMBL" id="GAF72230.1"/>
    </source>
</evidence>
<protein>
    <submittedName>
        <fullName evidence="1">Uncharacterized protein</fullName>
    </submittedName>
</protein>
<comment type="caution">
    <text evidence="1">The sequence shown here is derived from an EMBL/GenBank/DDBJ whole genome shotgun (WGS) entry which is preliminary data.</text>
</comment>
<sequence length="50" mass="6038">MNIRTLQRGVYKNRCNHLWGKWYHNPDTDEEFRVCGLCGESQVRELEKQV</sequence>
<organism evidence="1">
    <name type="scientific">marine sediment metagenome</name>
    <dbReference type="NCBI Taxonomy" id="412755"/>
    <lineage>
        <taxon>unclassified sequences</taxon>
        <taxon>metagenomes</taxon>
        <taxon>ecological metagenomes</taxon>
    </lineage>
</organism>
<dbReference type="EMBL" id="BARS01001468">
    <property type="protein sequence ID" value="GAF72230.1"/>
    <property type="molecule type" value="Genomic_DNA"/>
</dbReference>
<gene>
    <name evidence="1" type="ORF">S01H1_02874</name>
</gene>
<dbReference type="AlphaFoldDB" id="X0T819"/>
<name>X0T819_9ZZZZ</name>
<accession>X0T819</accession>
<proteinExistence type="predicted"/>
<reference evidence="1" key="1">
    <citation type="journal article" date="2014" name="Front. Microbiol.">
        <title>High frequency of phylogenetically diverse reductive dehalogenase-homologous genes in deep subseafloor sedimentary metagenomes.</title>
        <authorList>
            <person name="Kawai M."/>
            <person name="Futagami T."/>
            <person name="Toyoda A."/>
            <person name="Takaki Y."/>
            <person name="Nishi S."/>
            <person name="Hori S."/>
            <person name="Arai W."/>
            <person name="Tsubouchi T."/>
            <person name="Morono Y."/>
            <person name="Uchiyama I."/>
            <person name="Ito T."/>
            <person name="Fujiyama A."/>
            <person name="Inagaki F."/>
            <person name="Takami H."/>
        </authorList>
    </citation>
    <scope>NUCLEOTIDE SEQUENCE</scope>
    <source>
        <strain evidence="1">Expedition CK06-06</strain>
    </source>
</reference>